<evidence type="ECO:0000256" key="7">
    <source>
        <dbReference type="ARBA" id="ARBA00022803"/>
    </source>
</evidence>
<keyword evidence="6" id="KW-0677">Repeat</keyword>
<proteinExistence type="inferred from homology"/>
<reference evidence="12" key="2">
    <citation type="submission" date="2015-01" db="EMBL/GenBank/DDBJ databases">
        <title>Evolutionary Origins and Diversification of the Mycorrhizal Mutualists.</title>
        <authorList>
            <consortium name="DOE Joint Genome Institute"/>
            <consortium name="Mycorrhizal Genomics Consortium"/>
            <person name="Kohler A."/>
            <person name="Kuo A."/>
            <person name="Nagy L.G."/>
            <person name="Floudas D."/>
            <person name="Copeland A."/>
            <person name="Barry K.W."/>
            <person name="Cichocki N."/>
            <person name="Veneault-Fourrey C."/>
            <person name="LaButti K."/>
            <person name="Lindquist E.A."/>
            <person name="Lipzen A."/>
            <person name="Lundell T."/>
            <person name="Morin E."/>
            <person name="Murat C."/>
            <person name="Riley R."/>
            <person name="Ohm R."/>
            <person name="Sun H."/>
            <person name="Tunlid A."/>
            <person name="Henrissat B."/>
            <person name="Grigoriev I.V."/>
            <person name="Hibbett D.S."/>
            <person name="Martin F."/>
        </authorList>
    </citation>
    <scope>NUCLEOTIDE SEQUENCE [LARGE SCALE GENOMIC DNA]</scope>
    <source>
        <strain evidence="12">MAFF 305830</strain>
    </source>
</reference>
<dbReference type="GO" id="GO:0006493">
    <property type="term" value="P:protein O-linked glycosylation"/>
    <property type="evidence" value="ECO:0007669"/>
    <property type="project" value="TreeGrafter"/>
</dbReference>
<dbReference type="InterPro" id="IPR019734">
    <property type="entry name" value="TPR_rpt"/>
</dbReference>
<protein>
    <recommendedName>
        <fullName evidence="3">protein O-GlcNAc transferase</fullName>
        <ecNumber evidence="3">2.4.1.255</ecNumber>
    </recommendedName>
</protein>
<dbReference type="Proteomes" id="UP000054097">
    <property type="component" value="Unassembled WGS sequence"/>
</dbReference>
<feature type="compositionally biased region" description="Polar residues" evidence="9">
    <location>
        <begin position="241"/>
        <end position="260"/>
    </location>
</feature>
<gene>
    <name evidence="11" type="ORF">M408DRAFT_19404</name>
</gene>
<feature type="repeat" description="TPR" evidence="8">
    <location>
        <begin position="455"/>
        <end position="488"/>
    </location>
</feature>
<feature type="domain" description="O-GlcNAc transferase C-terminal" evidence="10">
    <location>
        <begin position="1348"/>
        <end position="1507"/>
    </location>
</feature>
<evidence type="ECO:0000256" key="8">
    <source>
        <dbReference type="PROSITE-ProRule" id="PRU00339"/>
    </source>
</evidence>
<keyword evidence="5 11" id="KW-0808">Transferase</keyword>
<feature type="region of interest" description="Disordered" evidence="9">
    <location>
        <begin position="148"/>
        <end position="216"/>
    </location>
</feature>
<evidence type="ECO:0000256" key="1">
    <source>
        <dbReference type="ARBA" id="ARBA00004922"/>
    </source>
</evidence>
<comment type="similarity">
    <text evidence="2">Belongs to the glycosyltransferase 41 family. O-GlcNAc transferase subfamily.</text>
</comment>
<feature type="compositionally biased region" description="Polar residues" evidence="9">
    <location>
        <begin position="158"/>
        <end position="188"/>
    </location>
</feature>
<keyword evidence="4" id="KW-0328">Glycosyltransferase</keyword>
<keyword evidence="12" id="KW-1185">Reference proteome</keyword>
<dbReference type="EC" id="2.4.1.255" evidence="3"/>
<dbReference type="Gene3D" id="3.40.50.2000">
    <property type="entry name" value="Glycogen Phosphorylase B"/>
    <property type="match status" value="1"/>
</dbReference>
<dbReference type="PROSITE" id="PS50005">
    <property type="entry name" value="TPR"/>
    <property type="match status" value="3"/>
</dbReference>
<dbReference type="EMBL" id="KN824277">
    <property type="protein sequence ID" value="KIM34507.1"/>
    <property type="molecule type" value="Genomic_DNA"/>
</dbReference>
<dbReference type="OrthoDB" id="421121at2759"/>
<organism evidence="11 12">
    <name type="scientific">Serendipita vermifera MAFF 305830</name>
    <dbReference type="NCBI Taxonomy" id="933852"/>
    <lineage>
        <taxon>Eukaryota</taxon>
        <taxon>Fungi</taxon>
        <taxon>Dikarya</taxon>
        <taxon>Basidiomycota</taxon>
        <taxon>Agaricomycotina</taxon>
        <taxon>Agaricomycetes</taxon>
        <taxon>Sebacinales</taxon>
        <taxon>Serendipitaceae</taxon>
        <taxon>Serendipita</taxon>
    </lineage>
</organism>
<evidence type="ECO:0000256" key="5">
    <source>
        <dbReference type="ARBA" id="ARBA00022679"/>
    </source>
</evidence>
<evidence type="ECO:0000313" key="11">
    <source>
        <dbReference type="EMBL" id="KIM34507.1"/>
    </source>
</evidence>
<feature type="domain" description="O-GlcNAc transferase C-terminal" evidence="10">
    <location>
        <begin position="1062"/>
        <end position="1251"/>
    </location>
</feature>
<dbReference type="HOGENOM" id="CLU_001721_0_0_1"/>
<dbReference type="Pfam" id="PF13844">
    <property type="entry name" value="Glyco_transf_41"/>
    <property type="match status" value="2"/>
</dbReference>
<comment type="pathway">
    <text evidence="1">Protein modification; protein glycosylation.</text>
</comment>
<dbReference type="PANTHER" id="PTHR44998:SF1">
    <property type="entry name" value="UDP-N-ACETYLGLUCOSAMINE--PEPTIDE N-ACETYLGLUCOSAMINYLTRANSFERASE 110 KDA SUBUNIT"/>
    <property type="match status" value="1"/>
</dbReference>
<dbReference type="InterPro" id="IPR011990">
    <property type="entry name" value="TPR-like_helical_dom_sf"/>
</dbReference>
<dbReference type="GO" id="GO:0097363">
    <property type="term" value="F:protein O-acetylglucosaminyltransferase activity"/>
    <property type="evidence" value="ECO:0007669"/>
    <property type="project" value="UniProtKB-EC"/>
</dbReference>
<dbReference type="SUPFAM" id="SSF48452">
    <property type="entry name" value="TPR-like"/>
    <property type="match status" value="1"/>
</dbReference>
<feature type="repeat" description="TPR" evidence="8">
    <location>
        <begin position="853"/>
        <end position="886"/>
    </location>
</feature>
<dbReference type="PANTHER" id="PTHR44998">
    <property type="match status" value="1"/>
</dbReference>
<name>A0A0C2Y078_SERVB</name>
<feature type="compositionally biased region" description="Low complexity" evidence="9">
    <location>
        <begin position="148"/>
        <end position="157"/>
    </location>
</feature>
<accession>A0A0C2Y078</accession>
<evidence type="ECO:0000259" key="10">
    <source>
        <dbReference type="Pfam" id="PF13844"/>
    </source>
</evidence>
<evidence type="ECO:0000256" key="9">
    <source>
        <dbReference type="SAM" id="MobiDB-lite"/>
    </source>
</evidence>
<feature type="region of interest" description="Disordered" evidence="9">
    <location>
        <begin position="241"/>
        <end position="263"/>
    </location>
</feature>
<dbReference type="Pfam" id="PF13181">
    <property type="entry name" value="TPR_8"/>
    <property type="match status" value="2"/>
</dbReference>
<dbReference type="Gene3D" id="3.40.50.11380">
    <property type="match status" value="1"/>
</dbReference>
<keyword evidence="7 8" id="KW-0802">TPR repeat</keyword>
<dbReference type="SMART" id="SM00028">
    <property type="entry name" value="TPR"/>
    <property type="match status" value="4"/>
</dbReference>
<reference evidence="11 12" key="1">
    <citation type="submission" date="2014-04" db="EMBL/GenBank/DDBJ databases">
        <authorList>
            <consortium name="DOE Joint Genome Institute"/>
            <person name="Kuo A."/>
            <person name="Zuccaro A."/>
            <person name="Kohler A."/>
            <person name="Nagy L.G."/>
            <person name="Floudas D."/>
            <person name="Copeland A."/>
            <person name="Barry K.W."/>
            <person name="Cichocki N."/>
            <person name="Veneault-Fourrey C."/>
            <person name="LaButti K."/>
            <person name="Lindquist E.A."/>
            <person name="Lipzen A."/>
            <person name="Lundell T."/>
            <person name="Morin E."/>
            <person name="Murat C."/>
            <person name="Sun H."/>
            <person name="Tunlid A."/>
            <person name="Henrissat B."/>
            <person name="Grigoriev I.V."/>
            <person name="Hibbett D.S."/>
            <person name="Martin F."/>
            <person name="Nordberg H.P."/>
            <person name="Cantor M.N."/>
            <person name="Hua S.X."/>
        </authorList>
    </citation>
    <scope>NUCLEOTIDE SEQUENCE [LARGE SCALE GENOMIC DNA]</scope>
    <source>
        <strain evidence="11 12">MAFF 305830</strain>
    </source>
</reference>
<evidence type="ECO:0000256" key="6">
    <source>
        <dbReference type="ARBA" id="ARBA00022737"/>
    </source>
</evidence>
<dbReference type="InterPro" id="IPR029489">
    <property type="entry name" value="OGT/SEC/SPY_C"/>
</dbReference>
<dbReference type="STRING" id="933852.A0A0C2Y078"/>
<dbReference type="Gene3D" id="1.25.40.10">
    <property type="entry name" value="Tetratricopeptide repeat domain"/>
    <property type="match status" value="3"/>
</dbReference>
<evidence type="ECO:0000256" key="4">
    <source>
        <dbReference type="ARBA" id="ARBA00022676"/>
    </source>
</evidence>
<evidence type="ECO:0000256" key="3">
    <source>
        <dbReference type="ARBA" id="ARBA00011970"/>
    </source>
</evidence>
<evidence type="ECO:0000313" key="12">
    <source>
        <dbReference type="Proteomes" id="UP000054097"/>
    </source>
</evidence>
<feature type="compositionally biased region" description="Low complexity" evidence="9">
    <location>
        <begin position="189"/>
        <end position="216"/>
    </location>
</feature>
<feature type="repeat" description="TPR" evidence="8">
    <location>
        <begin position="819"/>
        <end position="852"/>
    </location>
</feature>
<evidence type="ECO:0000256" key="2">
    <source>
        <dbReference type="ARBA" id="ARBA00005386"/>
    </source>
</evidence>
<sequence>MPQDLTGMNYTYDETGTAGGQFVAPISTFNIYFGADTASQRSRSTSRERNTGDLGHDWASNEIVGFQEMPSSPVLPAISPEGGAFKAGEYFTPPIKTTSAPLPQTADAGLGLYYDDSSPSTPLTSISTASSFADSSASVAHTTLTSSYSRSPSLRYSHGTTSFPSQDGSFEPSSSIPHRNTLDQSLPHSSASRSSQGMSGFGHSSASGSTTSLPSTFEPIRLQNTASQSNIQPMTGGQIYSSRVQNHSTPSLLQQTQRLSQPDARQLEPPYLQRLQQTHPTTAPWQNTFPSSQPSYPPSHWGGLDMTSNPQWTSRAADQSRIPGAFGPGVHHSAFVSQNTFAPPTGLQYGLQGAFLGTSLARDALLAYAHRLYNNPTNPHPAGLTSVPHQSQPEEGSLSHIYYRQLIPLLDSIKSQHPQHLPTLLLLSCAYYSTGDYDACLNVCSEMLQIDPNYVEAMSNIGMVYMAKGAHQDAKNMWLKAIRLRPTYWDAMDNLLHVLCESFRMQDGSMTIPQYRDALTVLEHALNILIGPDGLILVFIPPAHLHRLQNLLFTSGNLRSAIAQDPRSGLHDQTRAIELLLRPPGSIESGNPFSFRDFVVAGTVVGMLGSSTTKASTLGAIADALEVDSSRFNHRMLERGIDWLGIVHRAGQRLVDVLLREGGGALPMVLLTPEKTLRLPDTLFGVYAHVFPALCVRSSYEDYWRPASGASESPAHKITSSILLKLAKLLQSRDLKHISYLFGSDRSIPRSLSLVLMLYYLAVSLNPTPSTYNNMGIIFYTVKHSSNATNAQGQTEVVNGVLLAQLYYKKGLEMDPTHPHLLTNYGSLLKDQGRPLEAISMYKKALVAKPDFDVALANLANVIKDLGRIVESIEFYKRALSVSPDFPDVVCGLVNALSSICDWRGNRGSINDEPIINEHLALEFRASKEDKTPYGWMGKLQTVTKQQLHDMYAHGTGVVRISGSIDNWLRLVENALGVDLGGEHYRRWRTTFNRFYTDFSREEKAINEIGFIIRFVEFMNRIIQKRWYRDNYIQSDIHKSSNSAPALPYKRIRLPGALEPPPVPSVLPFHTFTYPLETRDLRLVAYRNALRISYNVLTSPWLPEVIYKPPPPPSDKLNIGYVSSDFSNHPLAHLMLSVFGMHDRQRFNIYVYATTSSDNSHYRQRIEEDAEFFRDVSKSTTHSIVEQIHRDQIHILVNLGGYTKGARNDIFAARPSPVQVSMIGYAGTSGASWCDYLLGDKNACPEDAFAPYHTALRRKEGKEISRMQDSFTELELETDMPYHDADPESYSGNWSFTEKFLHMPHSYFVTDHRQAFQEDHFDPTSPPEVIWLHEERLRQQMRDQIFPDLPGDAIIFACFSQLYKICPSAFFTWLRILQRVPGSILWLLRFPSAGEEQLKRVAEIWAGDEVASRVRFTDIARKDVHVRRCRVADLFLDTFQCNAHTIAADVLWTGTPILTWPKERLKMCTRVASSIAYATGFGDNMVVANEREYEDRAVALAESISYRLEPNPEGGTDRRGSGELIELRKNIFLNRNRMPLFDTARWTRNLEKGLYEIWDRWATSCVSPWSEDEDEGCVSIKDEDPFFSSS</sequence>